<name>A0ABQ9EGI7_TEGGR</name>
<gene>
    <name evidence="1" type="ORF">KUTeg_018702</name>
</gene>
<reference evidence="1 2" key="1">
    <citation type="submission" date="2022-12" db="EMBL/GenBank/DDBJ databases">
        <title>Chromosome-level genome of Tegillarca granosa.</title>
        <authorList>
            <person name="Kim J."/>
        </authorList>
    </citation>
    <scope>NUCLEOTIDE SEQUENCE [LARGE SCALE GENOMIC DNA]</scope>
    <source>
        <strain evidence="1">Teg-2019</strain>
        <tissue evidence="1">Adductor muscle</tissue>
    </source>
</reference>
<dbReference type="Proteomes" id="UP001217089">
    <property type="component" value="Unassembled WGS sequence"/>
</dbReference>
<organism evidence="1 2">
    <name type="scientific">Tegillarca granosa</name>
    <name type="common">Malaysian cockle</name>
    <name type="synonym">Anadara granosa</name>
    <dbReference type="NCBI Taxonomy" id="220873"/>
    <lineage>
        <taxon>Eukaryota</taxon>
        <taxon>Metazoa</taxon>
        <taxon>Spiralia</taxon>
        <taxon>Lophotrochozoa</taxon>
        <taxon>Mollusca</taxon>
        <taxon>Bivalvia</taxon>
        <taxon>Autobranchia</taxon>
        <taxon>Pteriomorphia</taxon>
        <taxon>Arcoida</taxon>
        <taxon>Arcoidea</taxon>
        <taxon>Arcidae</taxon>
        <taxon>Tegillarca</taxon>
    </lineage>
</organism>
<dbReference type="EMBL" id="JARBDR010000908">
    <property type="protein sequence ID" value="KAJ8303779.1"/>
    <property type="molecule type" value="Genomic_DNA"/>
</dbReference>
<evidence type="ECO:0000313" key="2">
    <source>
        <dbReference type="Proteomes" id="UP001217089"/>
    </source>
</evidence>
<evidence type="ECO:0000313" key="1">
    <source>
        <dbReference type="EMBL" id="KAJ8303779.1"/>
    </source>
</evidence>
<accession>A0ABQ9EGI7</accession>
<proteinExistence type="predicted"/>
<keyword evidence="2" id="KW-1185">Reference proteome</keyword>
<protein>
    <submittedName>
        <fullName evidence="1">Uncharacterized protein</fullName>
    </submittedName>
</protein>
<dbReference type="PANTHER" id="PTHR33480">
    <property type="entry name" value="SET DOMAIN-CONTAINING PROTEIN-RELATED"/>
    <property type="match status" value="1"/>
</dbReference>
<sequence>MELMVSTRSQIGINADNKFMFANKCNGHLDAWQVLQAEALAAGCAKPKLITSCRLRKYMATVTQVLDLQDGELEWLAKHLGHDMNTHKNFYRQHEATVEIAKVSKLLLAAESGQISKYKGKNLQEITLEGRLVFSIGIELPEIDEIQDDCFDEDGIDEDLSKRPSSITNLLPNTEMQCSDGQDGCNLSTEKVGILPMTKMELALQIGSKFDLLFTYSAWPKESSAQHKND</sequence>
<comment type="caution">
    <text evidence="1">The sequence shown here is derived from an EMBL/GenBank/DDBJ whole genome shotgun (WGS) entry which is preliminary data.</text>
</comment>